<dbReference type="SUPFAM" id="SSF56436">
    <property type="entry name" value="C-type lectin-like"/>
    <property type="match status" value="3"/>
</dbReference>
<dbReference type="AlphaFoldDB" id="A0AAV4AHD2"/>
<evidence type="ECO:0000256" key="1">
    <source>
        <dbReference type="ARBA" id="ARBA00023157"/>
    </source>
</evidence>
<dbReference type="InterPro" id="IPR016187">
    <property type="entry name" value="CTDL_fold"/>
</dbReference>
<evidence type="ECO:0000313" key="6">
    <source>
        <dbReference type="EMBL" id="GFO06755.1"/>
    </source>
</evidence>
<name>A0AAV4AHD2_9GAST</name>
<keyword evidence="4" id="KW-0732">Signal</keyword>
<keyword evidence="7" id="KW-1185">Reference proteome</keyword>
<evidence type="ECO:0000259" key="5">
    <source>
        <dbReference type="PROSITE" id="PS50041"/>
    </source>
</evidence>
<sequence length="541" mass="61060">MLSGFQKNNMSGLRQGTSSMTTLVSLWCVMVLWTLLLIASSGEAVVSQNECLPGWLKAPSSGTCVQLSNSYLGWHAARAACQKNRGDLVTIRDNRMMKFLKKNIWWKIWKHSYGHYWVSYYIGLHDTDTENTWRWLNETETATFTKWARGQPNNWGTHWKKEGQDCVSMYKDMWYDDFCFVEKRYLCERPPSSSAPGECEPGWFKNPSSGTCKLWYGGRKSWKDAKATCQKEGGDLATILDSATNKFVDDMRKSNDRGTCWIGLNDLGHEGKFRWPNENQQVEYTNWAPGNPGQTNRYGQDCVVMGYKESEKWTLFDCMAHSSFICEKKGVCRFVDGVCPSGWFKGIGSCFKIYELRRHWKDARAVCQKDGGDLLTIRDECMTHHLQDKVKDGPYWIGLSDHKEEGAWRWLDESFTTIYTHWGPGQPSNHQTAGHKEGQDCAEIGSQNYKTQWNDADCTIAHKFICERLATHPSGVGAGVIIGIIIGVAALCGAIIAAVIFGPRLYRALRQKTESGGNTVMSFSNPMSGSDRGLRAGATLS</sequence>
<keyword evidence="3" id="KW-1133">Transmembrane helix</keyword>
<evidence type="ECO:0000313" key="7">
    <source>
        <dbReference type="Proteomes" id="UP000735302"/>
    </source>
</evidence>
<dbReference type="InterPro" id="IPR016186">
    <property type="entry name" value="C-type_lectin-like/link_sf"/>
</dbReference>
<comment type="caution">
    <text evidence="6">The sequence shown here is derived from an EMBL/GenBank/DDBJ whole genome shotgun (WGS) entry which is preliminary data.</text>
</comment>
<gene>
    <name evidence="6" type="ORF">PoB_003326000</name>
</gene>
<feature type="chain" id="PRO_5043999771" evidence="4">
    <location>
        <begin position="45"/>
        <end position="541"/>
    </location>
</feature>
<evidence type="ECO:0000256" key="4">
    <source>
        <dbReference type="SAM" id="SignalP"/>
    </source>
</evidence>
<keyword evidence="3" id="KW-0472">Membrane</keyword>
<keyword evidence="6" id="KW-0675">Receptor</keyword>
<proteinExistence type="predicted"/>
<dbReference type="PANTHER" id="PTHR22803">
    <property type="entry name" value="MANNOSE, PHOSPHOLIPASE, LECTIN RECEPTOR RELATED"/>
    <property type="match status" value="1"/>
</dbReference>
<dbReference type="InterPro" id="IPR001304">
    <property type="entry name" value="C-type_lectin-like"/>
</dbReference>
<protein>
    <submittedName>
        <fullName evidence="6">Macrophage mannose receptor 1</fullName>
    </submittedName>
</protein>
<feature type="domain" description="C-type lectin" evidence="5">
    <location>
        <begin position="60"/>
        <end position="188"/>
    </location>
</feature>
<dbReference type="Gene3D" id="3.10.100.10">
    <property type="entry name" value="Mannose-Binding Protein A, subunit A"/>
    <property type="match status" value="3"/>
</dbReference>
<evidence type="ECO:0000256" key="2">
    <source>
        <dbReference type="SAM" id="MobiDB-lite"/>
    </source>
</evidence>
<feature type="compositionally biased region" description="Polar residues" evidence="2">
    <location>
        <begin position="517"/>
        <end position="528"/>
    </location>
</feature>
<reference evidence="6 7" key="1">
    <citation type="journal article" date="2021" name="Elife">
        <title>Chloroplast acquisition without the gene transfer in kleptoplastic sea slugs, Plakobranchus ocellatus.</title>
        <authorList>
            <person name="Maeda T."/>
            <person name="Takahashi S."/>
            <person name="Yoshida T."/>
            <person name="Shimamura S."/>
            <person name="Takaki Y."/>
            <person name="Nagai Y."/>
            <person name="Toyoda A."/>
            <person name="Suzuki Y."/>
            <person name="Arimoto A."/>
            <person name="Ishii H."/>
            <person name="Satoh N."/>
            <person name="Nishiyama T."/>
            <person name="Hasebe M."/>
            <person name="Maruyama T."/>
            <person name="Minagawa J."/>
            <person name="Obokata J."/>
            <person name="Shigenobu S."/>
        </authorList>
    </citation>
    <scope>NUCLEOTIDE SEQUENCE [LARGE SCALE GENOMIC DNA]</scope>
</reference>
<feature type="transmembrane region" description="Helical" evidence="3">
    <location>
        <begin position="476"/>
        <end position="502"/>
    </location>
</feature>
<keyword evidence="3" id="KW-0812">Transmembrane</keyword>
<dbReference type="PROSITE" id="PS00615">
    <property type="entry name" value="C_TYPE_LECTIN_1"/>
    <property type="match status" value="1"/>
</dbReference>
<feature type="region of interest" description="Disordered" evidence="2">
    <location>
        <begin position="517"/>
        <end position="541"/>
    </location>
</feature>
<organism evidence="6 7">
    <name type="scientific">Plakobranchus ocellatus</name>
    <dbReference type="NCBI Taxonomy" id="259542"/>
    <lineage>
        <taxon>Eukaryota</taxon>
        <taxon>Metazoa</taxon>
        <taxon>Spiralia</taxon>
        <taxon>Lophotrochozoa</taxon>
        <taxon>Mollusca</taxon>
        <taxon>Gastropoda</taxon>
        <taxon>Heterobranchia</taxon>
        <taxon>Euthyneura</taxon>
        <taxon>Panpulmonata</taxon>
        <taxon>Sacoglossa</taxon>
        <taxon>Placobranchoidea</taxon>
        <taxon>Plakobranchidae</taxon>
        <taxon>Plakobranchus</taxon>
    </lineage>
</organism>
<dbReference type="Proteomes" id="UP000735302">
    <property type="component" value="Unassembled WGS sequence"/>
</dbReference>
<dbReference type="InterPro" id="IPR050111">
    <property type="entry name" value="C-type_lectin/snaclec_domain"/>
</dbReference>
<accession>A0AAV4AHD2</accession>
<dbReference type="EMBL" id="BLXT01003783">
    <property type="protein sequence ID" value="GFO06755.1"/>
    <property type="molecule type" value="Genomic_DNA"/>
</dbReference>
<feature type="signal peptide" evidence="4">
    <location>
        <begin position="1"/>
        <end position="44"/>
    </location>
</feature>
<dbReference type="SMART" id="SM00034">
    <property type="entry name" value="CLECT"/>
    <property type="match status" value="3"/>
</dbReference>
<dbReference type="InterPro" id="IPR018378">
    <property type="entry name" value="C-type_lectin_CS"/>
</dbReference>
<feature type="domain" description="C-type lectin" evidence="5">
    <location>
        <begin position="348"/>
        <end position="467"/>
    </location>
</feature>
<dbReference type="CDD" id="cd00037">
    <property type="entry name" value="CLECT"/>
    <property type="match status" value="3"/>
</dbReference>
<evidence type="ECO:0000256" key="3">
    <source>
        <dbReference type="SAM" id="Phobius"/>
    </source>
</evidence>
<dbReference type="Pfam" id="PF00059">
    <property type="entry name" value="Lectin_C"/>
    <property type="match status" value="3"/>
</dbReference>
<feature type="domain" description="C-type lectin" evidence="5">
    <location>
        <begin position="208"/>
        <end position="327"/>
    </location>
</feature>
<dbReference type="PROSITE" id="PS50041">
    <property type="entry name" value="C_TYPE_LECTIN_2"/>
    <property type="match status" value="3"/>
</dbReference>
<keyword evidence="1" id="KW-1015">Disulfide bond</keyword>